<protein>
    <submittedName>
        <fullName evidence="4">GNAT family N-acetyltransferase</fullName>
        <ecNumber evidence="4">2.3.-.-</ecNumber>
    </submittedName>
</protein>
<dbReference type="RefSeq" id="WP_344902910.1">
    <property type="nucleotide sequence ID" value="NZ_BAAAYO010000001.1"/>
</dbReference>
<dbReference type="EC" id="2.3.-.-" evidence="4"/>
<dbReference type="PANTHER" id="PTHR43877:SF5">
    <property type="entry name" value="BLL8307 PROTEIN"/>
    <property type="match status" value="1"/>
</dbReference>
<keyword evidence="2 4" id="KW-0012">Acyltransferase</keyword>
<dbReference type="Gene3D" id="3.40.630.30">
    <property type="match status" value="1"/>
</dbReference>
<gene>
    <name evidence="4" type="ORF">ACFFNY_15200</name>
</gene>
<dbReference type="InterPro" id="IPR016181">
    <property type="entry name" value="Acyl_CoA_acyltransferase"/>
</dbReference>
<dbReference type="PANTHER" id="PTHR43877">
    <property type="entry name" value="AMINOALKYLPHOSPHONATE N-ACETYLTRANSFERASE-RELATED-RELATED"/>
    <property type="match status" value="1"/>
</dbReference>
<keyword evidence="5" id="KW-1185">Reference proteome</keyword>
<evidence type="ECO:0000313" key="4">
    <source>
        <dbReference type="EMBL" id="MFB9752910.1"/>
    </source>
</evidence>
<feature type="domain" description="N-acetyltransferase" evidence="3">
    <location>
        <begin position="1"/>
        <end position="152"/>
    </location>
</feature>
<sequence>MELRPYRQTDRDSVLNLHELALREAGVCKGDGSREADLRDIEGNYLAAGGEFWVGEADGELIATGAFHKTSEDTAEIKRMLVTPDRQRGGCGRLLLNKLEERAREQGCAMLHLDTTEEQTAARRLYESAGYTMHERRVIDGDDRFLYAKWLVPPEAAKEMTPEEEAKFYADWDASQEINEYAKGLLREGATPQQAMERVLGSQLYAAWIGKERCFQTEYDRIGMYEDLLSSVESESYIAGIEEKEALYFAAAGNGEADPDLPRELPEEEYERVFAQNGIRVTLSRLAREMAEFSRAIGFTKPIRYVHFLAIFSGAAIVDMEQEELDRLVANKELAIELAETFAAKYGEDRDGSDE</sequence>
<dbReference type="EMBL" id="JBHMAG010000012">
    <property type="protein sequence ID" value="MFB9752910.1"/>
    <property type="molecule type" value="Genomic_DNA"/>
</dbReference>
<dbReference type="SUPFAM" id="SSF55729">
    <property type="entry name" value="Acyl-CoA N-acyltransferases (Nat)"/>
    <property type="match status" value="1"/>
</dbReference>
<keyword evidence="1 4" id="KW-0808">Transferase</keyword>
<dbReference type="InterPro" id="IPR050832">
    <property type="entry name" value="Bact_Acetyltransf"/>
</dbReference>
<evidence type="ECO:0000313" key="5">
    <source>
        <dbReference type="Proteomes" id="UP001589619"/>
    </source>
</evidence>
<accession>A0ABV5VX71</accession>
<evidence type="ECO:0000259" key="3">
    <source>
        <dbReference type="PROSITE" id="PS51186"/>
    </source>
</evidence>
<proteinExistence type="predicted"/>
<evidence type="ECO:0000256" key="1">
    <source>
        <dbReference type="ARBA" id="ARBA00022679"/>
    </source>
</evidence>
<dbReference type="PROSITE" id="PS51186">
    <property type="entry name" value="GNAT"/>
    <property type="match status" value="1"/>
</dbReference>
<dbReference type="Pfam" id="PF00583">
    <property type="entry name" value="Acetyltransf_1"/>
    <property type="match status" value="1"/>
</dbReference>
<dbReference type="CDD" id="cd04301">
    <property type="entry name" value="NAT_SF"/>
    <property type="match status" value="1"/>
</dbReference>
<evidence type="ECO:0000256" key="2">
    <source>
        <dbReference type="ARBA" id="ARBA00023315"/>
    </source>
</evidence>
<dbReference type="GO" id="GO:0016746">
    <property type="term" value="F:acyltransferase activity"/>
    <property type="evidence" value="ECO:0007669"/>
    <property type="project" value="UniProtKB-KW"/>
</dbReference>
<organism evidence="4 5">
    <name type="scientific">Paenibacillus hodogayensis</name>
    <dbReference type="NCBI Taxonomy" id="279208"/>
    <lineage>
        <taxon>Bacteria</taxon>
        <taxon>Bacillati</taxon>
        <taxon>Bacillota</taxon>
        <taxon>Bacilli</taxon>
        <taxon>Bacillales</taxon>
        <taxon>Paenibacillaceae</taxon>
        <taxon>Paenibacillus</taxon>
    </lineage>
</organism>
<dbReference type="Proteomes" id="UP001589619">
    <property type="component" value="Unassembled WGS sequence"/>
</dbReference>
<comment type="caution">
    <text evidence="4">The sequence shown here is derived from an EMBL/GenBank/DDBJ whole genome shotgun (WGS) entry which is preliminary data.</text>
</comment>
<name>A0ABV5VX71_9BACL</name>
<reference evidence="4 5" key="1">
    <citation type="submission" date="2024-09" db="EMBL/GenBank/DDBJ databases">
        <authorList>
            <person name="Sun Q."/>
            <person name="Mori K."/>
        </authorList>
    </citation>
    <scope>NUCLEOTIDE SEQUENCE [LARGE SCALE GENOMIC DNA]</scope>
    <source>
        <strain evidence="4 5">JCM 12520</strain>
    </source>
</reference>
<dbReference type="InterPro" id="IPR000182">
    <property type="entry name" value="GNAT_dom"/>
</dbReference>